<dbReference type="Proteomes" id="UP000237347">
    <property type="component" value="Unassembled WGS sequence"/>
</dbReference>
<dbReference type="GO" id="GO:0008237">
    <property type="term" value="F:metallopeptidase activity"/>
    <property type="evidence" value="ECO:0007669"/>
    <property type="project" value="UniProtKB-KW"/>
</dbReference>
<comment type="caution">
    <text evidence="1">The sequence shown here is derived from an EMBL/GenBank/DDBJ whole genome shotgun (WGS) entry which is preliminary data.</text>
</comment>
<gene>
    <name evidence="1" type="primary">FTSH12_2</name>
    <name evidence="1" type="ORF">CFP56_020310</name>
</gene>
<keyword evidence="1" id="KW-0378">Hydrolase</keyword>
<evidence type="ECO:0000313" key="2">
    <source>
        <dbReference type="Proteomes" id="UP000237347"/>
    </source>
</evidence>
<protein>
    <submittedName>
        <fullName evidence="1">Atp-dependent zinc metalloprotease ftsh 12</fullName>
    </submittedName>
</protein>
<evidence type="ECO:0000313" key="1">
    <source>
        <dbReference type="EMBL" id="KAK7838038.1"/>
    </source>
</evidence>
<name>A0AAW0KF62_QUESU</name>
<keyword evidence="1" id="KW-0645">Protease</keyword>
<keyword evidence="2" id="KW-1185">Reference proteome</keyword>
<organism evidence="1 2">
    <name type="scientific">Quercus suber</name>
    <name type="common">Cork oak</name>
    <dbReference type="NCBI Taxonomy" id="58331"/>
    <lineage>
        <taxon>Eukaryota</taxon>
        <taxon>Viridiplantae</taxon>
        <taxon>Streptophyta</taxon>
        <taxon>Embryophyta</taxon>
        <taxon>Tracheophyta</taxon>
        <taxon>Spermatophyta</taxon>
        <taxon>Magnoliopsida</taxon>
        <taxon>eudicotyledons</taxon>
        <taxon>Gunneridae</taxon>
        <taxon>Pentapetalae</taxon>
        <taxon>rosids</taxon>
        <taxon>fabids</taxon>
        <taxon>Fagales</taxon>
        <taxon>Fagaceae</taxon>
        <taxon>Quercus</taxon>
    </lineage>
</organism>
<accession>A0AAW0KF62</accession>
<feature type="non-terminal residue" evidence="1">
    <location>
        <position position="69"/>
    </location>
</feature>
<sequence>MALLRGILILWPIRESVLLLHIISKRFLYKKYDQLFVTWLMQKIQAEFTDIEKSGAARINEMFSIARRN</sequence>
<dbReference type="EMBL" id="PKMF04000315">
    <property type="protein sequence ID" value="KAK7838038.1"/>
    <property type="molecule type" value="Genomic_DNA"/>
</dbReference>
<reference evidence="1 2" key="1">
    <citation type="journal article" date="2018" name="Sci. Data">
        <title>The draft genome sequence of cork oak.</title>
        <authorList>
            <person name="Ramos A.M."/>
            <person name="Usie A."/>
            <person name="Barbosa P."/>
            <person name="Barros P.M."/>
            <person name="Capote T."/>
            <person name="Chaves I."/>
            <person name="Simoes F."/>
            <person name="Abreu I."/>
            <person name="Carrasquinho I."/>
            <person name="Faro C."/>
            <person name="Guimaraes J.B."/>
            <person name="Mendonca D."/>
            <person name="Nobrega F."/>
            <person name="Rodrigues L."/>
            <person name="Saibo N.J.M."/>
            <person name="Varela M.C."/>
            <person name="Egas C."/>
            <person name="Matos J."/>
            <person name="Miguel C.M."/>
            <person name="Oliveira M.M."/>
            <person name="Ricardo C.P."/>
            <person name="Goncalves S."/>
        </authorList>
    </citation>
    <scope>NUCLEOTIDE SEQUENCE [LARGE SCALE GENOMIC DNA]</scope>
    <source>
        <strain evidence="2">cv. HL8</strain>
    </source>
</reference>
<proteinExistence type="predicted"/>
<dbReference type="AlphaFoldDB" id="A0AAW0KF62"/>
<keyword evidence="1" id="KW-0482">Metalloprotease</keyword>